<accession>A0A0F9WYH4</accession>
<dbReference type="InterPro" id="IPR011110">
    <property type="entry name" value="Reg_prop"/>
</dbReference>
<name>A0A0F9WYH4_9ZZZZ</name>
<gene>
    <name evidence="1" type="ORF">LCGC14_0292950</name>
</gene>
<dbReference type="SUPFAM" id="SSF63829">
    <property type="entry name" value="Calcium-dependent phosphotriesterase"/>
    <property type="match status" value="1"/>
</dbReference>
<proteinExistence type="predicted"/>
<dbReference type="EMBL" id="LAZR01000176">
    <property type="protein sequence ID" value="KKN84088.1"/>
    <property type="molecule type" value="Genomic_DNA"/>
</dbReference>
<protein>
    <recommendedName>
        <fullName evidence="2">Two component regulator propeller</fullName>
    </recommendedName>
</protein>
<dbReference type="Pfam" id="PF07494">
    <property type="entry name" value="Reg_prop"/>
    <property type="match status" value="2"/>
</dbReference>
<comment type="caution">
    <text evidence="1">The sequence shown here is derived from an EMBL/GenBank/DDBJ whole genome shotgun (WGS) entry which is preliminary data.</text>
</comment>
<evidence type="ECO:0000313" key="1">
    <source>
        <dbReference type="EMBL" id="KKN84088.1"/>
    </source>
</evidence>
<evidence type="ECO:0008006" key="2">
    <source>
        <dbReference type="Google" id="ProtNLM"/>
    </source>
</evidence>
<dbReference type="AlphaFoldDB" id="A0A0F9WYH4"/>
<organism evidence="1">
    <name type="scientific">marine sediment metagenome</name>
    <dbReference type="NCBI Taxonomy" id="412755"/>
    <lineage>
        <taxon>unclassified sequences</taxon>
        <taxon>metagenomes</taxon>
        <taxon>ecological metagenomes</taxon>
    </lineage>
</organism>
<reference evidence="1" key="1">
    <citation type="journal article" date="2015" name="Nature">
        <title>Complex archaea that bridge the gap between prokaryotes and eukaryotes.</title>
        <authorList>
            <person name="Spang A."/>
            <person name="Saw J.H."/>
            <person name="Jorgensen S.L."/>
            <person name="Zaremba-Niedzwiedzka K."/>
            <person name="Martijn J."/>
            <person name="Lind A.E."/>
            <person name="van Eijk R."/>
            <person name="Schleper C."/>
            <person name="Guy L."/>
            <person name="Ettema T.J."/>
        </authorList>
    </citation>
    <scope>NUCLEOTIDE SEQUENCE</scope>
</reference>
<dbReference type="InterPro" id="IPR015943">
    <property type="entry name" value="WD40/YVTN_repeat-like_dom_sf"/>
</dbReference>
<dbReference type="Gene3D" id="2.130.10.10">
    <property type="entry name" value="YVTN repeat-like/Quinoprotein amine dehydrogenase"/>
    <property type="match status" value="1"/>
</dbReference>
<sequence>MRAILLLIIVLLQSSFKPIGEENKFRQDVAVIHNSEQGLPKGAIDKMKIYNNAPLAIASEDTYQWNGNEWAKSSSTYNEQSVSHFKNLPMNSGKVLSQVSYAGRTYIGCENGLFIKVKNKKWEQILPADENYSWALKNVSALVIDSNGNLWFGSKEGIGKNTNGTWQLFTGKEGVPYNQFTCATAGPNGEVWFGTENGAIRAENDYFYYRTSRRWLPDNKVNDIAVDKDGTAWVATDNGIGQIISKEMTYEEKASYFTQQTEERHNRMGFICQNHLNEQYNIDSYELAISDNDGQYTAMYGAAQAFRYSITGDKEAKEIADRSFEAVKWLVDITSVPGFPARVIIPVDWHEPVNEQYSQEYNKRNQKNDPFWKDIYPRFPLSEDGKYRWKCDTSSDELAGHYFYYGIYYDLVAETEEEKTAVKQVVADVTDHLIRNSFKLVDYDGMPTRWGSFDPDYFNSIWGWDQRGLNSMMMLSFLNVASHVTENPKYDEVAKMLRDEENYHINAMHPKEFFPPENVVPWDNNLGLMSFYGLINYEKDPELLMMYRLSLEYAWLNISKQKNAFWDGLYGALANSFTKKVNEGYFNTSELFKENPLFAQSVIDRYGKSSLDTKYIKETLQRIPLDLIGYEMDNTHRLDILFDTTPAQKTDMGWGVDSYALPIDERGHVRLDRDAFDLHDSEGNGYSEHEGTFYLLPYYFAKYHDLIPQ</sequence>